<keyword evidence="2" id="KW-1185">Reference proteome</keyword>
<protein>
    <submittedName>
        <fullName evidence="1">Uncharacterized protein</fullName>
    </submittedName>
</protein>
<evidence type="ECO:0000313" key="2">
    <source>
        <dbReference type="Proteomes" id="UP001310290"/>
    </source>
</evidence>
<name>A0ABU8AQU7_9ACTN</name>
<organism evidence="1 2">
    <name type="scientific">Streptomyces bottropensis</name>
    <dbReference type="NCBI Taxonomy" id="42235"/>
    <lineage>
        <taxon>Bacteria</taxon>
        <taxon>Bacillati</taxon>
        <taxon>Actinomycetota</taxon>
        <taxon>Actinomycetes</taxon>
        <taxon>Kitasatosporales</taxon>
        <taxon>Streptomycetaceae</taxon>
        <taxon>Streptomyces</taxon>
    </lineage>
</organism>
<accession>A0ABU8AQU7</accession>
<dbReference type="RefSeq" id="WP_334659507.1">
    <property type="nucleotide sequence ID" value="NZ_JARULZ010000001.1"/>
</dbReference>
<evidence type="ECO:0000313" key="1">
    <source>
        <dbReference type="EMBL" id="MEH0636054.1"/>
    </source>
</evidence>
<reference evidence="1" key="1">
    <citation type="submission" date="2023-04" db="EMBL/GenBank/DDBJ databases">
        <title>Genomic diversity of scab-causing Streptomyces spp. in the province of Quebec, Canada.</title>
        <authorList>
            <person name="Biessy A."/>
            <person name="Cadieux M."/>
            <person name="Ciotola M."/>
            <person name="Filion M."/>
        </authorList>
    </citation>
    <scope>NUCLEOTIDE SEQUENCE</scope>
    <source>
        <strain evidence="1">B21-115</strain>
    </source>
</reference>
<proteinExistence type="predicted"/>
<gene>
    <name evidence="1" type="ORF">QBA35_22440</name>
</gene>
<sequence>MIELGVPELPQQELVLDSIDPVRGDTHPNGGEPLPLAGRIFLGGPHGRPLTREFVAADPDLAAYVERESEYHSYYLVYLNVSFATEPATPRLVTATLDLKLSTTGSTSKPVALSMTPRQITDTRQVQRSVRLGPQLALMNVEATLGEASKTTMREEREVFLQALRQLRSDPTWEFRRTKTMDISGAFNLAMVVRAERDAAIGVTCTMTASTKGNLLRWYRQELAGPLQVGTVL</sequence>
<dbReference type="Proteomes" id="UP001310290">
    <property type="component" value="Unassembled WGS sequence"/>
</dbReference>
<comment type="caution">
    <text evidence="1">The sequence shown here is derived from an EMBL/GenBank/DDBJ whole genome shotgun (WGS) entry which is preliminary data.</text>
</comment>
<dbReference type="EMBL" id="JARULZ010000001">
    <property type="protein sequence ID" value="MEH0636054.1"/>
    <property type="molecule type" value="Genomic_DNA"/>
</dbReference>